<feature type="compositionally biased region" description="Low complexity" evidence="1">
    <location>
        <begin position="27"/>
        <end position="46"/>
    </location>
</feature>
<dbReference type="EMBL" id="JAPEVB010000004">
    <property type="protein sequence ID" value="KAJ4388598.1"/>
    <property type="molecule type" value="Genomic_DNA"/>
</dbReference>
<name>A0A9W8YMK5_9PEZI</name>
<dbReference type="Proteomes" id="UP001140453">
    <property type="component" value="Unassembled WGS sequence"/>
</dbReference>
<proteinExistence type="predicted"/>
<feature type="region of interest" description="Disordered" evidence="1">
    <location>
        <begin position="351"/>
        <end position="401"/>
    </location>
</feature>
<dbReference type="OrthoDB" id="4589447at2759"/>
<accession>A0A9W8YMK5</accession>
<reference evidence="2" key="1">
    <citation type="submission" date="2022-10" db="EMBL/GenBank/DDBJ databases">
        <title>Tapping the CABI collections for fungal endophytes: first genome assemblies for Collariella, Neodidymelliopsis, Ascochyta clinopodiicola, Didymella pomorum, Didymosphaeria variabile, Neocosmospora piperis and Neocucurbitaria cava.</title>
        <authorList>
            <person name="Hill R."/>
        </authorList>
    </citation>
    <scope>NUCLEOTIDE SEQUENCE</scope>
    <source>
        <strain evidence="2">IMI 355082</strain>
    </source>
</reference>
<organism evidence="2 3">
    <name type="scientific">Gnomoniopsis smithogilvyi</name>
    <dbReference type="NCBI Taxonomy" id="1191159"/>
    <lineage>
        <taxon>Eukaryota</taxon>
        <taxon>Fungi</taxon>
        <taxon>Dikarya</taxon>
        <taxon>Ascomycota</taxon>
        <taxon>Pezizomycotina</taxon>
        <taxon>Sordariomycetes</taxon>
        <taxon>Sordariomycetidae</taxon>
        <taxon>Diaporthales</taxon>
        <taxon>Gnomoniaceae</taxon>
        <taxon>Gnomoniopsis</taxon>
    </lineage>
</organism>
<feature type="compositionally biased region" description="Polar residues" evidence="1">
    <location>
        <begin position="1"/>
        <end position="11"/>
    </location>
</feature>
<evidence type="ECO:0000256" key="1">
    <source>
        <dbReference type="SAM" id="MobiDB-lite"/>
    </source>
</evidence>
<comment type="caution">
    <text evidence="2">The sequence shown here is derived from an EMBL/GenBank/DDBJ whole genome shotgun (WGS) entry which is preliminary data.</text>
</comment>
<evidence type="ECO:0000313" key="2">
    <source>
        <dbReference type="EMBL" id="KAJ4388598.1"/>
    </source>
</evidence>
<gene>
    <name evidence="2" type="ORF">N0V93_006056</name>
</gene>
<sequence>MSTPNTPSGNPISACATPIAAPASNTSVSSIPPSPASQPIQSPESALESQPAPTFASVLQPLPRGRPPKPKPDPPPPTAHWEHVGSAPEQDVWASSASVEPTVHVPLPQSHLQLQHGRSPPEPAYLRGGHLLGGYNTARYAGNPTAHPKFNAGGRVIILTNASNLQAWVEQISYIARSLSCFDELTKRFTSFPQPGTVQLFICETRFATAFRVLEGSISGPVWAYMRVLGLSSIAEAGEGLMSPTPADCFEYAKLAASRMAVPGTPEQPAEERKRMVREILTAQAAEYPGERVYKKGIQWLRLACDSLIKQGDYELAESLYDPLPEWAPRPPGYVEPTIPANGEENLLEPRENCSVSTAEAAHSPDPHGTASIPTLPNPPKLVPEGHKPGKRKRAKKDEGP</sequence>
<feature type="region of interest" description="Disordered" evidence="1">
    <location>
        <begin position="1"/>
        <end position="97"/>
    </location>
</feature>
<keyword evidence="3" id="KW-1185">Reference proteome</keyword>
<protein>
    <submittedName>
        <fullName evidence="2">Uncharacterized protein</fullName>
    </submittedName>
</protein>
<evidence type="ECO:0000313" key="3">
    <source>
        <dbReference type="Proteomes" id="UP001140453"/>
    </source>
</evidence>
<dbReference type="AlphaFoldDB" id="A0A9W8YMK5"/>